<accession>A0A0E9P740</accession>
<organism evidence="1">
    <name type="scientific">Anguilla anguilla</name>
    <name type="common">European freshwater eel</name>
    <name type="synonym">Muraena anguilla</name>
    <dbReference type="NCBI Taxonomy" id="7936"/>
    <lineage>
        <taxon>Eukaryota</taxon>
        <taxon>Metazoa</taxon>
        <taxon>Chordata</taxon>
        <taxon>Craniata</taxon>
        <taxon>Vertebrata</taxon>
        <taxon>Euteleostomi</taxon>
        <taxon>Actinopterygii</taxon>
        <taxon>Neopterygii</taxon>
        <taxon>Teleostei</taxon>
        <taxon>Anguilliformes</taxon>
        <taxon>Anguillidae</taxon>
        <taxon>Anguilla</taxon>
    </lineage>
</organism>
<protein>
    <submittedName>
        <fullName evidence="1">Uncharacterized protein</fullName>
    </submittedName>
</protein>
<proteinExistence type="predicted"/>
<reference evidence="1" key="2">
    <citation type="journal article" date="2015" name="Fish Shellfish Immunol.">
        <title>Early steps in the European eel (Anguilla anguilla)-Vibrio vulnificus interaction in the gills: Role of the RtxA13 toxin.</title>
        <authorList>
            <person name="Callol A."/>
            <person name="Pajuelo D."/>
            <person name="Ebbesson L."/>
            <person name="Teles M."/>
            <person name="MacKenzie S."/>
            <person name="Amaro C."/>
        </authorList>
    </citation>
    <scope>NUCLEOTIDE SEQUENCE</scope>
</reference>
<dbReference type="EMBL" id="GBXM01108899">
    <property type="protein sequence ID" value="JAG99677.1"/>
    <property type="molecule type" value="Transcribed_RNA"/>
</dbReference>
<evidence type="ECO:0000313" key="1">
    <source>
        <dbReference type="EMBL" id="JAG99677.1"/>
    </source>
</evidence>
<sequence>MQSQPLFSSP</sequence>
<name>A0A0E9P740_ANGAN</name>
<reference evidence="1" key="1">
    <citation type="submission" date="2014-11" db="EMBL/GenBank/DDBJ databases">
        <authorList>
            <person name="Amaro Gonzalez C."/>
        </authorList>
    </citation>
    <scope>NUCLEOTIDE SEQUENCE</scope>
</reference>